<protein>
    <submittedName>
        <fullName evidence="2">Uncharacterized protein</fullName>
    </submittedName>
</protein>
<keyword evidence="1" id="KW-1133">Transmembrane helix</keyword>
<dbReference type="Proteomes" id="UP001229421">
    <property type="component" value="Unassembled WGS sequence"/>
</dbReference>
<keyword evidence="3" id="KW-1185">Reference proteome</keyword>
<evidence type="ECO:0000313" key="2">
    <source>
        <dbReference type="EMBL" id="KAK1407596.1"/>
    </source>
</evidence>
<keyword evidence="1" id="KW-0472">Membrane</keyword>
<feature type="transmembrane region" description="Helical" evidence="1">
    <location>
        <begin position="57"/>
        <end position="78"/>
    </location>
</feature>
<dbReference type="AlphaFoldDB" id="A0AAD8NGX8"/>
<proteinExistence type="predicted"/>
<reference evidence="2" key="1">
    <citation type="journal article" date="2023" name="bioRxiv">
        <title>Improved chromosome-level genome assembly for marigold (Tagetes erecta).</title>
        <authorList>
            <person name="Jiang F."/>
            <person name="Yuan L."/>
            <person name="Wang S."/>
            <person name="Wang H."/>
            <person name="Xu D."/>
            <person name="Wang A."/>
            <person name="Fan W."/>
        </authorList>
    </citation>
    <scope>NUCLEOTIDE SEQUENCE</scope>
    <source>
        <strain evidence="2">WSJ</strain>
        <tissue evidence="2">Leaf</tissue>
    </source>
</reference>
<organism evidence="2 3">
    <name type="scientific">Tagetes erecta</name>
    <name type="common">African marigold</name>
    <dbReference type="NCBI Taxonomy" id="13708"/>
    <lineage>
        <taxon>Eukaryota</taxon>
        <taxon>Viridiplantae</taxon>
        <taxon>Streptophyta</taxon>
        <taxon>Embryophyta</taxon>
        <taxon>Tracheophyta</taxon>
        <taxon>Spermatophyta</taxon>
        <taxon>Magnoliopsida</taxon>
        <taxon>eudicotyledons</taxon>
        <taxon>Gunneridae</taxon>
        <taxon>Pentapetalae</taxon>
        <taxon>asterids</taxon>
        <taxon>campanulids</taxon>
        <taxon>Asterales</taxon>
        <taxon>Asteraceae</taxon>
        <taxon>Asteroideae</taxon>
        <taxon>Heliantheae alliance</taxon>
        <taxon>Tageteae</taxon>
        <taxon>Tagetes</taxon>
    </lineage>
</organism>
<keyword evidence="1" id="KW-0812">Transmembrane</keyword>
<accession>A0AAD8NGX8</accession>
<dbReference type="EMBL" id="JAUHHV010000011">
    <property type="protein sequence ID" value="KAK1407596.1"/>
    <property type="molecule type" value="Genomic_DNA"/>
</dbReference>
<evidence type="ECO:0000256" key="1">
    <source>
        <dbReference type="SAM" id="Phobius"/>
    </source>
</evidence>
<name>A0AAD8NGX8_TARER</name>
<gene>
    <name evidence="2" type="ORF">QVD17_39216</name>
</gene>
<comment type="caution">
    <text evidence="2">The sequence shown here is derived from an EMBL/GenBank/DDBJ whole genome shotgun (WGS) entry which is preliminary data.</text>
</comment>
<evidence type="ECO:0000313" key="3">
    <source>
        <dbReference type="Proteomes" id="UP001229421"/>
    </source>
</evidence>
<sequence>MMIYLTHKRKTLKGLIDENLDRNCTIFFSCEDDTRLVYQDSTASFGVMERVVANQMLHVACFIQAVGYRVIFLLKYFLNYVI</sequence>